<name>A0A9X4M1E4_9ACTN</name>
<feature type="region of interest" description="Disordered" evidence="3">
    <location>
        <begin position="1"/>
        <end position="141"/>
    </location>
</feature>
<keyword evidence="2 4" id="KW-0472">Membrane</keyword>
<dbReference type="RefSeq" id="WP_277830126.1">
    <property type="nucleotide sequence ID" value="NZ_JAAIVF010000001.1"/>
</dbReference>
<dbReference type="EMBL" id="JANRHA010000011">
    <property type="protein sequence ID" value="MDG3016164.1"/>
    <property type="molecule type" value="Genomic_DNA"/>
</dbReference>
<feature type="compositionally biased region" description="Low complexity" evidence="3">
    <location>
        <begin position="21"/>
        <end position="33"/>
    </location>
</feature>
<dbReference type="GO" id="GO:0016020">
    <property type="term" value="C:membrane"/>
    <property type="evidence" value="ECO:0007669"/>
    <property type="project" value="UniProtKB-SubCell"/>
</dbReference>
<dbReference type="Proteomes" id="UP001152755">
    <property type="component" value="Unassembled WGS sequence"/>
</dbReference>
<feature type="transmembrane region" description="Helical" evidence="4">
    <location>
        <begin position="148"/>
        <end position="172"/>
    </location>
</feature>
<evidence type="ECO:0000256" key="2">
    <source>
        <dbReference type="ARBA" id="ARBA00023136"/>
    </source>
</evidence>
<keyword evidence="4" id="KW-0812">Transmembrane</keyword>
<proteinExistence type="predicted"/>
<dbReference type="PANTHER" id="PTHR37042">
    <property type="entry name" value="OUTER MEMBRANE PROTEIN RV1973"/>
    <property type="match status" value="1"/>
</dbReference>
<evidence type="ECO:0000256" key="1">
    <source>
        <dbReference type="ARBA" id="ARBA00004370"/>
    </source>
</evidence>
<protein>
    <recommendedName>
        <fullName evidence="7">Mce-associated membrane protein</fullName>
    </recommendedName>
</protein>
<evidence type="ECO:0000313" key="6">
    <source>
        <dbReference type="Proteomes" id="UP001152755"/>
    </source>
</evidence>
<feature type="compositionally biased region" description="Low complexity" evidence="3">
    <location>
        <begin position="82"/>
        <end position="128"/>
    </location>
</feature>
<gene>
    <name evidence="5" type="ORF">NVS88_16535</name>
</gene>
<comment type="caution">
    <text evidence="5">The sequence shown here is derived from an EMBL/GenBank/DDBJ whole genome shotgun (WGS) entry which is preliminary data.</text>
</comment>
<reference evidence="5" key="1">
    <citation type="submission" date="2022-08" db="EMBL/GenBank/DDBJ databases">
        <title>Genome analysis of Corynebacteriales strain.</title>
        <authorList>
            <person name="Lee S.D."/>
        </authorList>
    </citation>
    <scope>NUCLEOTIDE SEQUENCE</scope>
    <source>
        <strain evidence="5">D3-21</strain>
    </source>
</reference>
<keyword evidence="4" id="KW-1133">Transmembrane helix</keyword>
<dbReference type="PANTHER" id="PTHR37042:SF4">
    <property type="entry name" value="OUTER MEMBRANE PROTEIN RV1973"/>
    <property type="match status" value="1"/>
</dbReference>
<keyword evidence="6" id="KW-1185">Reference proteome</keyword>
<evidence type="ECO:0000256" key="4">
    <source>
        <dbReference type="SAM" id="Phobius"/>
    </source>
</evidence>
<accession>A0A9X4M1E4</accession>
<evidence type="ECO:0008006" key="7">
    <source>
        <dbReference type="Google" id="ProtNLM"/>
    </source>
</evidence>
<dbReference type="AlphaFoldDB" id="A0A9X4M1E4"/>
<sequence>MPPIRRKPPTAARPAARRPKIAGAAQVNRAADATPEHAEATTPEPQAPESAAPEAAAAEQRDTEQTAGERPTVSFAKEVPGASTSEAAAPEAPAPAVSAPEAAVPETPASETPALEAAVPEAAQAVPEESAEEVVPARRRRRVPRPRAGWPLVAALLAIAVVFGAFAGVVAWKQPAKVDNVAYIDDATTTQVTASAKTIVQKIFSYDYKTIDQHAGEIKGDITPAMMDQYNKFFAPSSDAIKQDKSHVDATVDQGNIGVKMLEGDLAQVEMILNVTSSNDGVTGQGAQVPLLVNLQRSADKWTVTGLQQL</sequence>
<evidence type="ECO:0000256" key="3">
    <source>
        <dbReference type="SAM" id="MobiDB-lite"/>
    </source>
</evidence>
<comment type="subcellular location">
    <subcellularLocation>
        <location evidence="1">Membrane</location>
    </subcellularLocation>
</comment>
<organism evidence="5 6">
    <name type="scientific">Speluncibacter jeojiensis</name>
    <dbReference type="NCBI Taxonomy" id="2710754"/>
    <lineage>
        <taxon>Bacteria</taxon>
        <taxon>Bacillati</taxon>
        <taxon>Actinomycetota</taxon>
        <taxon>Actinomycetes</taxon>
        <taxon>Mycobacteriales</taxon>
        <taxon>Speluncibacteraceae</taxon>
        <taxon>Speluncibacter</taxon>
    </lineage>
</organism>
<evidence type="ECO:0000313" key="5">
    <source>
        <dbReference type="EMBL" id="MDG3016164.1"/>
    </source>
</evidence>
<feature type="compositionally biased region" description="Low complexity" evidence="3">
    <location>
        <begin position="40"/>
        <end position="58"/>
    </location>
</feature>